<keyword evidence="2 4" id="KW-0560">Oxidoreductase</keyword>
<dbReference type="InterPro" id="IPR036291">
    <property type="entry name" value="NAD(P)-bd_dom_sf"/>
</dbReference>
<dbReference type="EC" id="1.1.1.100" evidence="4"/>
<dbReference type="STRING" id="1297617.IB211_00452"/>
<dbReference type="InterPro" id="IPR020904">
    <property type="entry name" value="Sc_DH/Rdtase_CS"/>
</dbReference>
<dbReference type="CDD" id="cd05233">
    <property type="entry name" value="SDR_c"/>
    <property type="match status" value="1"/>
</dbReference>
<evidence type="ECO:0000256" key="3">
    <source>
        <dbReference type="RuleBase" id="RU000363"/>
    </source>
</evidence>
<gene>
    <name evidence="4" type="ORF">IB211_00452</name>
</gene>
<dbReference type="RefSeq" id="WP_058116961.1">
    <property type="nucleotide sequence ID" value="NZ_CP011307.1"/>
</dbReference>
<reference evidence="5" key="2">
    <citation type="submission" date="2015-04" db="EMBL/GenBank/DDBJ databases">
        <title>A butyrogenic pathway from the amino acid lysine in a human gut commensal.</title>
        <authorList>
            <person name="de Vos W.M."/>
            <person name="Bui N.T.P."/>
            <person name="Plugge C.M."/>
            <person name="Ritari J."/>
        </authorList>
    </citation>
    <scope>NUCLEOTIDE SEQUENCE [LARGE SCALE GENOMIC DNA]</scope>
    <source>
        <strain evidence="5">AF211</strain>
    </source>
</reference>
<comment type="similarity">
    <text evidence="1 3">Belongs to the short-chain dehydrogenases/reductases (SDR) family.</text>
</comment>
<dbReference type="PROSITE" id="PS00061">
    <property type="entry name" value="ADH_SHORT"/>
    <property type="match status" value="1"/>
</dbReference>
<dbReference type="EMBL" id="CP011307">
    <property type="protein sequence ID" value="ALP92847.1"/>
    <property type="molecule type" value="Genomic_DNA"/>
</dbReference>
<dbReference type="Pfam" id="PF00106">
    <property type="entry name" value="adh_short"/>
    <property type="match status" value="1"/>
</dbReference>
<proteinExistence type="inferred from homology"/>
<dbReference type="FunFam" id="3.40.50.720:FF:000084">
    <property type="entry name" value="Short-chain dehydrogenase reductase"/>
    <property type="match status" value="1"/>
</dbReference>
<dbReference type="PRINTS" id="PR00081">
    <property type="entry name" value="GDHRDH"/>
</dbReference>
<dbReference type="PRINTS" id="PR00080">
    <property type="entry name" value="SDRFAMILY"/>
</dbReference>
<protein>
    <submittedName>
        <fullName evidence="4">3-oxoacyl reductase</fullName>
        <ecNumber evidence="4">1.1.1.100</ecNumber>
    </submittedName>
</protein>
<name>A0A0S2W0R9_9FIRM</name>
<dbReference type="AlphaFoldDB" id="A0A0S2W0R9"/>
<dbReference type="GO" id="GO:0008206">
    <property type="term" value="P:bile acid metabolic process"/>
    <property type="evidence" value="ECO:0007669"/>
    <property type="project" value="UniProtKB-ARBA"/>
</dbReference>
<keyword evidence="5" id="KW-1185">Reference proteome</keyword>
<evidence type="ECO:0000256" key="2">
    <source>
        <dbReference type="ARBA" id="ARBA00023002"/>
    </source>
</evidence>
<evidence type="ECO:0000313" key="5">
    <source>
        <dbReference type="Proteomes" id="UP000064844"/>
    </source>
</evidence>
<sequence length="272" mass="29242">MELGLKGRVAVVTGGATGIGRAIAEAFAGEGCAVAIGARREEKLAEAEADFTARGWEIYTQKVDVTREEEVSDFAARVFRRFGRLDVWVNNAGMTCHAPMDQVSLAFWREVIDTNLTGVFLGSKYAAREMRKGGGGVIFNAGSFQSLFPAAGSGPYGAAKAGVCSLTRSLAGEYARDHIRVLTYIPGVIETPMTRIDDWAAATGQRDNIPMERLGVPQDLADTIVFLASDRASYINGVSIEITGGKFCVQNPRYAWTAGDREEGRGSRSETA</sequence>
<dbReference type="Gene3D" id="3.40.50.720">
    <property type="entry name" value="NAD(P)-binding Rossmann-like Domain"/>
    <property type="match status" value="1"/>
</dbReference>
<dbReference type="GO" id="GO:0004316">
    <property type="term" value="F:3-oxoacyl-[acyl-carrier-protein] reductase (NADPH) activity"/>
    <property type="evidence" value="ECO:0007669"/>
    <property type="project" value="UniProtKB-EC"/>
</dbReference>
<dbReference type="eggNOG" id="COG1028">
    <property type="taxonomic scope" value="Bacteria"/>
</dbReference>
<dbReference type="SUPFAM" id="SSF51735">
    <property type="entry name" value="NAD(P)-binding Rossmann-fold domains"/>
    <property type="match status" value="1"/>
</dbReference>
<dbReference type="InterPro" id="IPR002347">
    <property type="entry name" value="SDR_fam"/>
</dbReference>
<dbReference type="PANTHER" id="PTHR42760">
    <property type="entry name" value="SHORT-CHAIN DEHYDROGENASES/REDUCTASES FAMILY MEMBER"/>
    <property type="match status" value="1"/>
</dbReference>
<evidence type="ECO:0000256" key="1">
    <source>
        <dbReference type="ARBA" id="ARBA00006484"/>
    </source>
</evidence>
<dbReference type="KEGG" id="ibu:IB211_00452"/>
<reference evidence="4 5" key="1">
    <citation type="journal article" date="2015" name="Nat. Commun.">
        <title>Production of butyrate from lysine and the Amadori product fructoselysine by a human gut commensal.</title>
        <authorList>
            <person name="Bui T.P."/>
            <person name="Ritari J."/>
            <person name="Boeren S."/>
            <person name="de Waard P."/>
            <person name="Plugge C.M."/>
            <person name="de Vos W.M."/>
        </authorList>
    </citation>
    <scope>NUCLEOTIDE SEQUENCE [LARGE SCALE GENOMIC DNA]</scope>
    <source>
        <strain evidence="4 5">AF211</strain>
    </source>
</reference>
<dbReference type="Proteomes" id="UP000064844">
    <property type="component" value="Chromosome"/>
</dbReference>
<evidence type="ECO:0000313" key="4">
    <source>
        <dbReference type="EMBL" id="ALP92847.1"/>
    </source>
</evidence>
<organism evidence="4 5">
    <name type="scientific">Intestinimonas butyriciproducens</name>
    <dbReference type="NCBI Taxonomy" id="1297617"/>
    <lineage>
        <taxon>Bacteria</taxon>
        <taxon>Bacillati</taxon>
        <taxon>Bacillota</taxon>
        <taxon>Clostridia</taxon>
        <taxon>Eubacteriales</taxon>
        <taxon>Intestinimonas</taxon>
    </lineage>
</organism>
<accession>A0A0S2W0R9</accession>